<evidence type="ECO:0000313" key="1">
    <source>
        <dbReference type="EMBL" id="KFK43407.1"/>
    </source>
</evidence>
<protein>
    <submittedName>
        <fullName evidence="1">Uncharacterized protein</fullName>
    </submittedName>
</protein>
<organism evidence="1 2">
    <name type="scientific">Arabis alpina</name>
    <name type="common">Alpine rock-cress</name>
    <dbReference type="NCBI Taxonomy" id="50452"/>
    <lineage>
        <taxon>Eukaryota</taxon>
        <taxon>Viridiplantae</taxon>
        <taxon>Streptophyta</taxon>
        <taxon>Embryophyta</taxon>
        <taxon>Tracheophyta</taxon>
        <taxon>Spermatophyta</taxon>
        <taxon>Magnoliopsida</taxon>
        <taxon>eudicotyledons</taxon>
        <taxon>Gunneridae</taxon>
        <taxon>Pentapetalae</taxon>
        <taxon>rosids</taxon>
        <taxon>malvids</taxon>
        <taxon>Brassicales</taxon>
        <taxon>Brassicaceae</taxon>
        <taxon>Arabideae</taxon>
        <taxon>Arabis</taxon>
    </lineage>
</organism>
<dbReference type="Gramene" id="KFK43407">
    <property type="protein sequence ID" value="KFK43407"/>
    <property type="gene ID" value="AALP_AA1G122000"/>
</dbReference>
<accession>A0A087HMQ5</accession>
<dbReference type="InterPro" id="IPR007750">
    <property type="entry name" value="DUF674"/>
</dbReference>
<dbReference type="PANTHER" id="PTHR33103">
    <property type="entry name" value="OS01G0153900 PROTEIN"/>
    <property type="match status" value="1"/>
</dbReference>
<keyword evidence="2" id="KW-1185">Reference proteome</keyword>
<dbReference type="AlphaFoldDB" id="A0A087HMQ5"/>
<name>A0A087HMQ5_ARAAL</name>
<dbReference type="OrthoDB" id="1111065at2759"/>
<sequence>MAGTEDAEKPILKLKLLVDKKKNKVVLAESARCSCGALMGKEIEASYIVAHDEIFVSNKTLFTITDKLEVGFSSMGLTLKTLKNLGYTDTTQLQEMLVDVDHDKVLALLQCLFSSDTPLTDVFLMKSVITTPILPLEECYAGITGSNEAPDDLIITPMNLSSNICSLKTWNIDLDDIEEQVVTISKTEASRLLRASFLTSTALSTVFGSLLSKKPKVEKL</sequence>
<gene>
    <name evidence="1" type="ordered locus">AALP_Aa1g122000</name>
</gene>
<reference evidence="2" key="1">
    <citation type="journal article" date="2015" name="Nat. Plants">
        <title>Genome expansion of Arabis alpina linked with retrotransposition and reduced symmetric DNA methylation.</title>
        <authorList>
            <person name="Willing E.M."/>
            <person name="Rawat V."/>
            <person name="Mandakova T."/>
            <person name="Maumus F."/>
            <person name="James G.V."/>
            <person name="Nordstroem K.J."/>
            <person name="Becker C."/>
            <person name="Warthmann N."/>
            <person name="Chica C."/>
            <person name="Szarzynska B."/>
            <person name="Zytnicki M."/>
            <person name="Albani M.C."/>
            <person name="Kiefer C."/>
            <person name="Bergonzi S."/>
            <person name="Castaings L."/>
            <person name="Mateos J.L."/>
            <person name="Berns M.C."/>
            <person name="Bujdoso N."/>
            <person name="Piofczyk T."/>
            <person name="de Lorenzo L."/>
            <person name="Barrero-Sicilia C."/>
            <person name="Mateos I."/>
            <person name="Piednoel M."/>
            <person name="Hagmann J."/>
            <person name="Chen-Min-Tao R."/>
            <person name="Iglesias-Fernandez R."/>
            <person name="Schuster S.C."/>
            <person name="Alonso-Blanco C."/>
            <person name="Roudier F."/>
            <person name="Carbonero P."/>
            <person name="Paz-Ares J."/>
            <person name="Davis S.J."/>
            <person name="Pecinka A."/>
            <person name="Quesneville H."/>
            <person name="Colot V."/>
            <person name="Lysak M.A."/>
            <person name="Weigel D."/>
            <person name="Coupland G."/>
            <person name="Schneeberger K."/>
        </authorList>
    </citation>
    <scope>NUCLEOTIDE SEQUENCE [LARGE SCALE GENOMIC DNA]</scope>
    <source>
        <strain evidence="2">cv. Pajares</strain>
    </source>
</reference>
<dbReference type="Proteomes" id="UP000029120">
    <property type="component" value="Chromosome 1"/>
</dbReference>
<evidence type="ECO:0000313" key="2">
    <source>
        <dbReference type="Proteomes" id="UP000029120"/>
    </source>
</evidence>
<dbReference type="Pfam" id="PF05056">
    <property type="entry name" value="DUF674"/>
    <property type="match status" value="2"/>
</dbReference>
<dbReference type="EMBL" id="CM002869">
    <property type="protein sequence ID" value="KFK43407.1"/>
    <property type="molecule type" value="Genomic_DNA"/>
</dbReference>
<proteinExistence type="predicted"/>
<dbReference type="PANTHER" id="PTHR33103:SF115">
    <property type="entry name" value="DUF674 FAMILY PROTEIN"/>
    <property type="match status" value="1"/>
</dbReference>